<dbReference type="InterPro" id="IPR041147">
    <property type="entry name" value="GH38_C"/>
</dbReference>
<dbReference type="Gene3D" id="1.20.1270.50">
    <property type="entry name" value="Glycoside hydrolase family 38, central domain"/>
    <property type="match status" value="1"/>
</dbReference>
<evidence type="ECO:0000256" key="4">
    <source>
        <dbReference type="ARBA" id="ARBA00023295"/>
    </source>
</evidence>
<dbReference type="InterPro" id="IPR028995">
    <property type="entry name" value="Glyco_hydro_57/38_cen_sf"/>
</dbReference>
<organism evidence="6 7">
    <name type="scientific">Candidatus Colimorpha enterica</name>
    <dbReference type="NCBI Taxonomy" id="3083063"/>
    <lineage>
        <taxon>Bacteria</taxon>
        <taxon>Pseudomonadati</taxon>
        <taxon>Bacteroidota</taxon>
        <taxon>Bacteroidia</taxon>
        <taxon>Bacteroidales</taxon>
        <taxon>Candidatus Colimorpha</taxon>
    </lineage>
</organism>
<comment type="caution">
    <text evidence="6">The sequence shown here is derived from an EMBL/GenBank/DDBJ whole genome shotgun (WGS) entry which is preliminary data.</text>
</comment>
<keyword evidence="3 6" id="KW-0378">Hydrolase</keyword>
<dbReference type="Pfam" id="PF17677">
    <property type="entry name" value="Glyco_hydro38C2"/>
    <property type="match status" value="1"/>
</dbReference>
<evidence type="ECO:0000256" key="1">
    <source>
        <dbReference type="ARBA" id="ARBA00009792"/>
    </source>
</evidence>
<evidence type="ECO:0000256" key="2">
    <source>
        <dbReference type="ARBA" id="ARBA00022723"/>
    </source>
</evidence>
<reference evidence="6 7" key="1">
    <citation type="submission" date="2022-03" db="EMBL/GenBank/DDBJ databases">
        <title>Metagenome-assembled genomes from swine fecal metagenomes.</title>
        <authorList>
            <person name="Holman D.B."/>
            <person name="Kommadath A."/>
        </authorList>
    </citation>
    <scope>NUCLEOTIDE SEQUENCE [LARGE SCALE GENOMIC DNA]</scope>
    <source>
        <strain evidence="6">SUG147</strain>
    </source>
</reference>
<dbReference type="GO" id="GO:0006013">
    <property type="term" value="P:mannose metabolic process"/>
    <property type="evidence" value="ECO:0007669"/>
    <property type="project" value="InterPro"/>
</dbReference>
<dbReference type="GO" id="GO:0030246">
    <property type="term" value="F:carbohydrate binding"/>
    <property type="evidence" value="ECO:0007669"/>
    <property type="project" value="InterPro"/>
</dbReference>
<dbReference type="SUPFAM" id="SSF88688">
    <property type="entry name" value="Families 57/38 glycoside transferase middle domain"/>
    <property type="match status" value="1"/>
</dbReference>
<dbReference type="InterPro" id="IPR011682">
    <property type="entry name" value="Glyco_hydro_38_C"/>
</dbReference>
<accession>A0AAE3K4H8</accession>
<name>A0AAE3K4H8_9BACT</name>
<dbReference type="InterPro" id="IPR015341">
    <property type="entry name" value="Glyco_hydro_38_cen"/>
</dbReference>
<dbReference type="InterPro" id="IPR011013">
    <property type="entry name" value="Gal_mutarotase_sf_dom"/>
</dbReference>
<protein>
    <submittedName>
        <fullName evidence="6">Glycosyl hydrolase-related protein</fullName>
    </submittedName>
</protein>
<dbReference type="SUPFAM" id="SSF74650">
    <property type="entry name" value="Galactose mutarotase-like"/>
    <property type="match status" value="1"/>
</dbReference>
<proteinExistence type="inferred from homology"/>
<dbReference type="EMBL" id="JALEMU010000111">
    <property type="protein sequence ID" value="MCI5756003.1"/>
    <property type="molecule type" value="Genomic_DNA"/>
</dbReference>
<dbReference type="GO" id="GO:0046872">
    <property type="term" value="F:metal ion binding"/>
    <property type="evidence" value="ECO:0007669"/>
    <property type="project" value="UniProtKB-KW"/>
</dbReference>
<feature type="domain" description="Glycoside hydrolase family 38 central" evidence="5">
    <location>
        <begin position="307"/>
        <end position="380"/>
    </location>
</feature>
<evidence type="ECO:0000313" key="7">
    <source>
        <dbReference type="Proteomes" id="UP001139365"/>
    </source>
</evidence>
<dbReference type="SUPFAM" id="SSF88713">
    <property type="entry name" value="Glycoside hydrolase/deacetylase"/>
    <property type="match status" value="1"/>
</dbReference>
<dbReference type="Pfam" id="PF01074">
    <property type="entry name" value="Glyco_hydro_38N"/>
    <property type="match status" value="1"/>
</dbReference>
<dbReference type="InterPro" id="IPR027291">
    <property type="entry name" value="Glyco_hydro_38_N_sf"/>
</dbReference>
<keyword evidence="4" id="KW-0326">Glycosidase</keyword>
<sequence length="861" mass="96789">MQKKKHITVTVDNHFDLGWRRSQDKPLVFQGKNYIPYADIQRYNIEDNMALCDRHPGYRFNIESVYVVRNYLEKHPDQAERLRRLYREGRCYTPLSGENIMDINMPGGESVVMNFVRGKHWIEKELGYTPRLAVRNDAFGNSAQLPQILNKCGIRWLNGIHYSRIEKEYWKGLDGSVLYCGNIPVVGNGGGWRKYAPCPVCRGFGRVGEEECTACGGRGIDRSVEKKTGIGFSADRFGTSDNGCLVINSEELIPGENIFSFIKEHEETYDFRFGKLEDTYAFLSDRINALPEDPGEYHESAELNPNNTGCYVSRIRTKQWVRDMENRLGALETLSVMTENGKADADIMEALWRSALYCMGHDQVTAEHVDIVYRDIEEKVSDFRAGEKKLLDFFSGKGDGITVCNTLSERYHGLVALPRREGAEQRLVAEDGTVHYPAEAAGDNEYFLLTLPPFSANRFAVIAGERETPDRETDAPEDSGSRYAGILQGNGNSARPAENSHREILENEYYRLTCDGIGILSVWDKEENREICRMQKHRVGQLVYEHDEGSPWATLSPERSENPLCCEVAGVDKNDSFERIVYRCRSGISDTGAIEGLEACQSITLYRGIKRIDFAVDVRWDDYNQRLKAVFPVVGNAGKQYFYEIPYGFIRRDCYAPVYSWAGSNGDWPAVHWAGMNVGKGSVALLNRGLPCNRMENGEDGEAITLSLLRCPSIPTYLHEPQSYSMTDWDGMRDAGEHRLEFALTSYGTALENSSVVADGAAYNRMPTVLKGNAVASDLPGIDSENVRISAVKAPMEGDGVILRLAEYRGRNGNAALLLPPRFREAYLCTLDEKALSPLPVNDGRLTLDVGKFEIVTVKLL</sequence>
<dbReference type="Gene3D" id="3.20.110.10">
    <property type="entry name" value="Glycoside hydrolase 38, N terminal domain"/>
    <property type="match status" value="1"/>
</dbReference>
<dbReference type="InterPro" id="IPR037094">
    <property type="entry name" value="Glyco_hydro_38_cen_sf"/>
</dbReference>
<dbReference type="GO" id="GO:0004559">
    <property type="term" value="F:alpha-mannosidase activity"/>
    <property type="evidence" value="ECO:0007669"/>
    <property type="project" value="InterPro"/>
</dbReference>
<dbReference type="PANTHER" id="PTHR46017:SF1">
    <property type="entry name" value="ALPHA-MANNOSIDASE 2C1"/>
    <property type="match status" value="1"/>
</dbReference>
<keyword evidence="2" id="KW-0479">Metal-binding</keyword>
<gene>
    <name evidence="6" type="ORF">MR241_06890</name>
</gene>
<dbReference type="GO" id="GO:0009313">
    <property type="term" value="P:oligosaccharide catabolic process"/>
    <property type="evidence" value="ECO:0007669"/>
    <property type="project" value="TreeGrafter"/>
</dbReference>
<dbReference type="Pfam" id="PF07748">
    <property type="entry name" value="Glyco_hydro_38C"/>
    <property type="match status" value="1"/>
</dbReference>
<dbReference type="SMART" id="SM00872">
    <property type="entry name" value="Alpha-mann_mid"/>
    <property type="match status" value="1"/>
</dbReference>
<dbReference type="PANTHER" id="PTHR46017">
    <property type="entry name" value="ALPHA-MANNOSIDASE 2C1"/>
    <property type="match status" value="1"/>
</dbReference>
<evidence type="ECO:0000259" key="5">
    <source>
        <dbReference type="SMART" id="SM00872"/>
    </source>
</evidence>
<dbReference type="AlphaFoldDB" id="A0AAE3K4H8"/>
<dbReference type="Gene3D" id="2.70.98.30">
    <property type="entry name" value="Golgi alpha-mannosidase II, domain 4"/>
    <property type="match status" value="1"/>
</dbReference>
<evidence type="ECO:0000256" key="3">
    <source>
        <dbReference type="ARBA" id="ARBA00022801"/>
    </source>
</evidence>
<comment type="similarity">
    <text evidence="1">Belongs to the glycosyl hydrolase 38 family.</text>
</comment>
<dbReference type="Proteomes" id="UP001139365">
    <property type="component" value="Unassembled WGS sequence"/>
</dbReference>
<evidence type="ECO:0000313" key="6">
    <source>
        <dbReference type="EMBL" id="MCI5756003.1"/>
    </source>
</evidence>
<dbReference type="Pfam" id="PF09261">
    <property type="entry name" value="Alpha-mann_mid"/>
    <property type="match status" value="1"/>
</dbReference>
<dbReference type="InterPro" id="IPR011330">
    <property type="entry name" value="Glyco_hydro/deAcase_b/a-brl"/>
</dbReference>
<dbReference type="InterPro" id="IPR000602">
    <property type="entry name" value="Glyco_hydro_38_N"/>
</dbReference>